<accession>A0A507R515</accession>
<comment type="caution">
    <text evidence="2">The sequence shown here is derived from an EMBL/GenBank/DDBJ whole genome shotgun (WGS) entry which is preliminary data.</text>
</comment>
<proteinExistence type="predicted"/>
<keyword evidence="1" id="KW-1133">Transmembrane helix</keyword>
<feature type="transmembrane region" description="Helical" evidence="1">
    <location>
        <begin position="121"/>
        <end position="141"/>
    </location>
</feature>
<feature type="transmembrane region" description="Helical" evidence="1">
    <location>
        <begin position="218"/>
        <end position="235"/>
    </location>
</feature>
<dbReference type="Proteomes" id="UP000319663">
    <property type="component" value="Unassembled WGS sequence"/>
</dbReference>
<feature type="transmembrane region" description="Helical" evidence="1">
    <location>
        <begin position="89"/>
        <end position="109"/>
    </location>
</feature>
<dbReference type="OrthoDB" id="5288586at2759"/>
<dbReference type="AlphaFoldDB" id="A0A507R515"/>
<evidence type="ECO:0000256" key="1">
    <source>
        <dbReference type="SAM" id="Phobius"/>
    </source>
</evidence>
<dbReference type="PANTHER" id="PTHR37488">
    <property type="entry name" value="DUF1275 DOMAIN-CONTAINING PROTEIN"/>
    <property type="match status" value="1"/>
</dbReference>
<sequence>MFEMEQPLDLESRSPSEARPKVGFSKKWTEGINTAFADRVCLLLCLNTGLCDSCAFNAWACFLAMQTGNTIVLGLGASHQPVGTTPWGWLRSLVSIASFLTGAVAFSQLTRKLGPCRRGTLCISFAIQGLLIVVAACLIQADLIQRQEHATYTFDRPLLSLIPITLLAFQSAGSINSTRILGYNEIPGVVLTSVYYDIASDPGLLSHPSKNAKRNRRIGGVVMLLIGAIIGGWLSRTRGGMAVVLWVAAALKLGISVAWLFWAPAPALREG</sequence>
<reference evidence="2 3" key="1">
    <citation type="submission" date="2019-06" db="EMBL/GenBank/DDBJ databases">
        <title>Wine fermentation using esterase from Monascus purpureus.</title>
        <authorList>
            <person name="Geng C."/>
            <person name="Zhang Y."/>
        </authorList>
    </citation>
    <scope>NUCLEOTIDE SEQUENCE [LARGE SCALE GENOMIC DNA]</scope>
    <source>
        <strain evidence="2">HQ1</strain>
    </source>
</reference>
<feature type="transmembrane region" description="Helical" evidence="1">
    <location>
        <begin position="241"/>
        <end position="262"/>
    </location>
</feature>
<organism evidence="2 3">
    <name type="scientific">Monascus purpureus</name>
    <name type="common">Red mold</name>
    <name type="synonym">Monascus anka</name>
    <dbReference type="NCBI Taxonomy" id="5098"/>
    <lineage>
        <taxon>Eukaryota</taxon>
        <taxon>Fungi</taxon>
        <taxon>Dikarya</taxon>
        <taxon>Ascomycota</taxon>
        <taxon>Pezizomycotina</taxon>
        <taxon>Eurotiomycetes</taxon>
        <taxon>Eurotiomycetidae</taxon>
        <taxon>Eurotiales</taxon>
        <taxon>Aspergillaceae</taxon>
        <taxon>Monascus</taxon>
    </lineage>
</organism>
<gene>
    <name evidence="2" type="ORF">MPDQ_001172</name>
</gene>
<dbReference type="Pfam" id="PF06912">
    <property type="entry name" value="DUF1275"/>
    <property type="match status" value="1"/>
</dbReference>
<evidence type="ECO:0008006" key="4">
    <source>
        <dbReference type="Google" id="ProtNLM"/>
    </source>
</evidence>
<dbReference type="STRING" id="5098.A0A507R515"/>
<evidence type="ECO:0000313" key="3">
    <source>
        <dbReference type="Proteomes" id="UP000319663"/>
    </source>
</evidence>
<keyword evidence="1" id="KW-0812">Transmembrane</keyword>
<keyword evidence="3" id="KW-1185">Reference proteome</keyword>
<evidence type="ECO:0000313" key="2">
    <source>
        <dbReference type="EMBL" id="TQB75970.1"/>
    </source>
</evidence>
<dbReference type="PANTHER" id="PTHR37488:SF8">
    <property type="entry name" value="DUF1275 DOMAIN PROTEIN (AFU_ORTHOLOGUE AFUA_5G13060)"/>
    <property type="match status" value="1"/>
</dbReference>
<name>A0A507R515_MONPU</name>
<dbReference type="InterPro" id="IPR010699">
    <property type="entry name" value="DUF1275"/>
</dbReference>
<dbReference type="EMBL" id="VIFY01000013">
    <property type="protein sequence ID" value="TQB75970.1"/>
    <property type="molecule type" value="Genomic_DNA"/>
</dbReference>
<protein>
    <recommendedName>
        <fullName evidence="4">DUF1275 domain protein</fullName>
    </recommendedName>
</protein>
<keyword evidence="1" id="KW-0472">Membrane</keyword>